<keyword evidence="2" id="KW-1185">Reference proteome</keyword>
<gene>
    <name evidence="1" type="ORF">IEQ44_08365</name>
</gene>
<proteinExistence type="predicted"/>
<reference evidence="1 2" key="1">
    <citation type="submission" date="2020-10" db="EMBL/GenBank/DDBJ databases">
        <title>Nocardioides sp. isolated from sludge.</title>
        <authorList>
            <person name="Zhang X."/>
        </authorList>
    </citation>
    <scope>NUCLEOTIDE SEQUENCE [LARGE SCALE GENOMIC DNA]</scope>
    <source>
        <strain evidence="1 2">Y6</strain>
    </source>
</reference>
<evidence type="ECO:0000313" key="2">
    <source>
        <dbReference type="Proteomes" id="UP000756387"/>
    </source>
</evidence>
<accession>A0ABR9RTG0</accession>
<sequence length="52" mass="5341">MRNIEAAHSTPGGARVAVCQLAGSRWSTIEGVAQVVTDADSVARAVGLYAAR</sequence>
<dbReference type="InterPro" id="IPR012349">
    <property type="entry name" value="Split_barrel_FMN-bd"/>
</dbReference>
<comment type="caution">
    <text evidence="1">The sequence shown here is derived from an EMBL/GenBank/DDBJ whole genome shotgun (WGS) entry which is preliminary data.</text>
</comment>
<evidence type="ECO:0000313" key="1">
    <source>
        <dbReference type="EMBL" id="MBE7324665.1"/>
    </source>
</evidence>
<dbReference type="RefSeq" id="WP_193637986.1">
    <property type="nucleotide sequence ID" value="NZ_JADCSA010000006.1"/>
</dbReference>
<dbReference type="EMBL" id="JADCSA010000006">
    <property type="protein sequence ID" value="MBE7324665.1"/>
    <property type="molecule type" value="Genomic_DNA"/>
</dbReference>
<protein>
    <submittedName>
        <fullName evidence="1">Uncharacterized protein</fullName>
    </submittedName>
</protein>
<dbReference type="Proteomes" id="UP000756387">
    <property type="component" value="Unassembled WGS sequence"/>
</dbReference>
<dbReference type="SUPFAM" id="SSF50475">
    <property type="entry name" value="FMN-binding split barrel"/>
    <property type="match status" value="1"/>
</dbReference>
<name>A0ABR9RTG0_9ACTN</name>
<dbReference type="Gene3D" id="2.30.110.10">
    <property type="entry name" value="Electron Transport, Fmn-binding Protein, Chain A"/>
    <property type="match status" value="1"/>
</dbReference>
<organism evidence="1 2">
    <name type="scientific">Nocardioides malaquae</name>
    <dbReference type="NCBI Taxonomy" id="2773426"/>
    <lineage>
        <taxon>Bacteria</taxon>
        <taxon>Bacillati</taxon>
        <taxon>Actinomycetota</taxon>
        <taxon>Actinomycetes</taxon>
        <taxon>Propionibacteriales</taxon>
        <taxon>Nocardioidaceae</taxon>
        <taxon>Nocardioides</taxon>
    </lineage>
</organism>